<reference evidence="1" key="1">
    <citation type="submission" date="2021-10" db="EMBL/GenBank/DDBJ databases">
        <authorList>
            <person name="Piombo E."/>
        </authorList>
    </citation>
    <scope>NUCLEOTIDE SEQUENCE</scope>
</reference>
<dbReference type="EMBL" id="CABFNQ020000694">
    <property type="protein sequence ID" value="CAH0024026.1"/>
    <property type="molecule type" value="Genomic_DNA"/>
</dbReference>
<accession>A0A9N9YMK0</accession>
<dbReference type="OrthoDB" id="5145684at2759"/>
<evidence type="ECO:0000313" key="2">
    <source>
        <dbReference type="Proteomes" id="UP000696573"/>
    </source>
</evidence>
<proteinExistence type="predicted"/>
<gene>
    <name evidence="1" type="ORF">CRHIZ90672A_00000441</name>
</gene>
<name>A0A9N9YMK0_9HYPO</name>
<protein>
    <submittedName>
        <fullName evidence="1">Uncharacterized protein</fullName>
    </submittedName>
</protein>
<dbReference type="Proteomes" id="UP000696573">
    <property type="component" value="Unassembled WGS sequence"/>
</dbReference>
<comment type="caution">
    <text evidence="1">The sequence shown here is derived from an EMBL/GenBank/DDBJ whole genome shotgun (WGS) entry which is preliminary data.</text>
</comment>
<sequence>MDSFLDQRTPMAARVSMETSNSLVQASRPTDVLTFGRHVEYGKKFGKSPQQIVQDGSEFGGEVIVEGGGTVTQGNEIKGDIDARAIHQTGSRFISTARVKDQNSTFLQRNLIEKWTV</sequence>
<evidence type="ECO:0000313" key="1">
    <source>
        <dbReference type="EMBL" id="CAH0024026.1"/>
    </source>
</evidence>
<dbReference type="AlphaFoldDB" id="A0A9N9YMK0"/>
<keyword evidence="2" id="KW-1185">Reference proteome</keyword>
<organism evidence="1 2">
    <name type="scientific">Clonostachys rhizophaga</name>
    <dbReference type="NCBI Taxonomy" id="160324"/>
    <lineage>
        <taxon>Eukaryota</taxon>
        <taxon>Fungi</taxon>
        <taxon>Dikarya</taxon>
        <taxon>Ascomycota</taxon>
        <taxon>Pezizomycotina</taxon>
        <taxon>Sordariomycetes</taxon>
        <taxon>Hypocreomycetidae</taxon>
        <taxon>Hypocreales</taxon>
        <taxon>Bionectriaceae</taxon>
        <taxon>Clonostachys</taxon>
    </lineage>
</organism>